<gene>
    <name evidence="4" type="ORF">FSPOR_2982</name>
</gene>
<dbReference type="InterPro" id="IPR008030">
    <property type="entry name" value="NmrA-like"/>
</dbReference>
<keyword evidence="1" id="KW-0521">NADP</keyword>
<reference evidence="4 5" key="1">
    <citation type="journal article" date="2018" name="PLoS Pathog.">
        <title>Evolution of structural diversity of trichothecenes, a family of toxins produced by plant pathogenic and entomopathogenic fungi.</title>
        <authorList>
            <person name="Proctor R.H."/>
            <person name="McCormick S.P."/>
            <person name="Kim H.S."/>
            <person name="Cardoza R.E."/>
            <person name="Stanley A.M."/>
            <person name="Lindo L."/>
            <person name="Kelly A."/>
            <person name="Brown D.W."/>
            <person name="Lee T."/>
            <person name="Vaughan M.M."/>
            <person name="Alexander N.J."/>
            <person name="Busman M."/>
            <person name="Gutierrez S."/>
        </authorList>
    </citation>
    <scope>NUCLEOTIDE SEQUENCE [LARGE SCALE GENOMIC DNA]</scope>
    <source>
        <strain evidence="4 5">NRRL 3299</strain>
    </source>
</reference>
<dbReference type="Gene3D" id="3.40.50.720">
    <property type="entry name" value="NAD(P)-binding Rossmann-like Domain"/>
    <property type="match status" value="1"/>
</dbReference>
<evidence type="ECO:0000256" key="1">
    <source>
        <dbReference type="ARBA" id="ARBA00022857"/>
    </source>
</evidence>
<evidence type="ECO:0000259" key="3">
    <source>
        <dbReference type="Pfam" id="PF05368"/>
    </source>
</evidence>
<feature type="domain" description="NmrA-like" evidence="3">
    <location>
        <begin position="2"/>
        <end position="252"/>
    </location>
</feature>
<dbReference type="GO" id="GO:0016491">
    <property type="term" value="F:oxidoreductase activity"/>
    <property type="evidence" value="ECO:0007669"/>
    <property type="project" value="UniProtKB-KW"/>
</dbReference>
<protein>
    <submittedName>
        <fullName evidence="4">Isoflavone reductase</fullName>
    </submittedName>
</protein>
<dbReference type="InterPro" id="IPR051609">
    <property type="entry name" value="NmrA/Isoflavone_reductase-like"/>
</dbReference>
<dbReference type="Proteomes" id="UP000266152">
    <property type="component" value="Unassembled WGS sequence"/>
</dbReference>
<dbReference type="STRING" id="5514.A0A395SID0"/>
<organism evidence="4 5">
    <name type="scientific">Fusarium sporotrichioides</name>
    <dbReference type="NCBI Taxonomy" id="5514"/>
    <lineage>
        <taxon>Eukaryota</taxon>
        <taxon>Fungi</taxon>
        <taxon>Dikarya</taxon>
        <taxon>Ascomycota</taxon>
        <taxon>Pezizomycotina</taxon>
        <taxon>Sordariomycetes</taxon>
        <taxon>Hypocreomycetidae</taxon>
        <taxon>Hypocreales</taxon>
        <taxon>Nectriaceae</taxon>
        <taxon>Fusarium</taxon>
    </lineage>
</organism>
<name>A0A395SID0_FUSSP</name>
<accession>A0A395SID0</accession>
<keyword evidence="5" id="KW-1185">Reference proteome</keyword>
<dbReference type="Gene3D" id="3.90.25.10">
    <property type="entry name" value="UDP-galactose 4-epimerase, domain 1"/>
    <property type="match status" value="1"/>
</dbReference>
<dbReference type="PANTHER" id="PTHR47706">
    <property type="entry name" value="NMRA-LIKE FAMILY PROTEIN"/>
    <property type="match status" value="1"/>
</dbReference>
<dbReference type="AlphaFoldDB" id="A0A395SID0"/>
<dbReference type="PANTHER" id="PTHR47706:SF9">
    <property type="entry name" value="NMRA-LIKE DOMAIN-CONTAINING PROTEIN-RELATED"/>
    <property type="match status" value="1"/>
</dbReference>
<keyword evidence="2" id="KW-0560">Oxidoreductase</keyword>
<evidence type="ECO:0000313" key="4">
    <source>
        <dbReference type="EMBL" id="RGP71867.1"/>
    </source>
</evidence>
<evidence type="ECO:0000256" key="2">
    <source>
        <dbReference type="ARBA" id="ARBA00023002"/>
    </source>
</evidence>
<dbReference type="SUPFAM" id="SSF51735">
    <property type="entry name" value="NAD(P)-binding Rossmann-fold domains"/>
    <property type="match status" value="1"/>
</dbReference>
<evidence type="ECO:0000313" key="5">
    <source>
        <dbReference type="Proteomes" id="UP000266152"/>
    </source>
</evidence>
<sequence>MKVAIVGATGATGASIVNGLLESDIQFDITALVRPNSIEKSATVALKEKGIRIVAIDLQGNQDELVAALKGIDIVISAIYYQALQDEIPLSTAAKAAGVKRYVPCFFATIAPRGVMKARDDKEEILDHIQRIYLPYTVIDVGWWYQITLPAVPSGKFDGHLTFANNNIIGGGNNPSALVNLNDIGRYVAVIINDERTINKKIFAYTESKTQNEIFELVEKVTSEKPERTEVSYIASKRLEQRRQKLIVSSQMSKEKIEAQLAQLKSPDELLQQRAILDYWMSWGVRGDNTADNAVYLGYVLAKDLYPSLKGQSLEDFIGDVLDGKVKPVY</sequence>
<dbReference type="EMBL" id="PXOF01000038">
    <property type="protein sequence ID" value="RGP71867.1"/>
    <property type="molecule type" value="Genomic_DNA"/>
</dbReference>
<comment type="caution">
    <text evidence="4">The sequence shown here is derived from an EMBL/GenBank/DDBJ whole genome shotgun (WGS) entry which is preliminary data.</text>
</comment>
<proteinExistence type="predicted"/>
<dbReference type="InterPro" id="IPR036291">
    <property type="entry name" value="NAD(P)-bd_dom_sf"/>
</dbReference>
<dbReference type="Pfam" id="PF05368">
    <property type="entry name" value="NmrA"/>
    <property type="match status" value="1"/>
</dbReference>